<dbReference type="InterPro" id="IPR023210">
    <property type="entry name" value="NADP_OxRdtase_dom"/>
</dbReference>
<dbReference type="PANTHER" id="PTHR11732">
    <property type="entry name" value="ALDO/KETO REDUCTASE"/>
    <property type="match status" value="1"/>
</dbReference>
<dbReference type="Proteomes" id="UP001642540">
    <property type="component" value="Unassembled WGS sequence"/>
</dbReference>
<comment type="caution">
    <text evidence="2">The sequence shown here is derived from an EMBL/GenBank/DDBJ whole genome shotgun (WGS) entry which is preliminary data.</text>
</comment>
<dbReference type="PIRSF" id="PIRSF000097">
    <property type="entry name" value="AKR"/>
    <property type="match status" value="1"/>
</dbReference>
<proteinExistence type="predicted"/>
<dbReference type="SUPFAM" id="SSF51430">
    <property type="entry name" value="NAD(P)-linked oxidoreductase"/>
    <property type="match status" value="1"/>
</dbReference>
<dbReference type="InterPro" id="IPR018170">
    <property type="entry name" value="Aldo/ket_reductase_CS"/>
</dbReference>
<gene>
    <name evidence="2" type="ORF">ODALV1_LOCUS1659</name>
</gene>
<dbReference type="InterPro" id="IPR020471">
    <property type="entry name" value="AKR"/>
</dbReference>
<dbReference type="InterPro" id="IPR036812">
    <property type="entry name" value="NAD(P)_OxRdtase_dom_sf"/>
</dbReference>
<keyword evidence="3" id="KW-1185">Reference proteome</keyword>
<accession>A0ABP1PMG8</accession>
<evidence type="ECO:0000313" key="3">
    <source>
        <dbReference type="Proteomes" id="UP001642540"/>
    </source>
</evidence>
<organism evidence="2 3">
    <name type="scientific">Orchesella dallaii</name>
    <dbReference type="NCBI Taxonomy" id="48710"/>
    <lineage>
        <taxon>Eukaryota</taxon>
        <taxon>Metazoa</taxon>
        <taxon>Ecdysozoa</taxon>
        <taxon>Arthropoda</taxon>
        <taxon>Hexapoda</taxon>
        <taxon>Collembola</taxon>
        <taxon>Entomobryomorpha</taxon>
        <taxon>Entomobryoidea</taxon>
        <taxon>Orchesellidae</taxon>
        <taxon>Orchesellinae</taxon>
        <taxon>Orchesella</taxon>
    </lineage>
</organism>
<feature type="domain" description="NADP-dependent oxidoreductase" evidence="1">
    <location>
        <begin position="18"/>
        <end position="302"/>
    </location>
</feature>
<name>A0ABP1PMG8_9HEXA</name>
<dbReference type="Pfam" id="PF00248">
    <property type="entry name" value="Aldo_ket_red"/>
    <property type="match status" value="1"/>
</dbReference>
<evidence type="ECO:0000313" key="2">
    <source>
        <dbReference type="EMBL" id="CAL8071308.1"/>
    </source>
</evidence>
<dbReference type="PROSITE" id="PS00063">
    <property type="entry name" value="ALDOKETO_REDUCTASE_3"/>
    <property type="match status" value="1"/>
</dbReference>
<dbReference type="Gene3D" id="3.20.20.100">
    <property type="entry name" value="NADP-dependent oxidoreductase domain"/>
    <property type="match status" value="1"/>
</dbReference>
<sequence>MAVPTISLQNGKKMPLLGLGTFLASNEKELEVALNTAFEAGYRHIDTAYFYQNEHVIGKVLKEWIDSGKVKREDFFIVTKLPGIGLSPEKAAYFLNKSLESLQLSYVDLYLIHTPFGFKYVNDKTLVPTTSTGQSDLDLDTDLEAIWKALETQVDAGKVKSLGISNFNEEQAQRIVNIARHKPVNQQVELHAYFQQKPLREMMRKLGISVTAYAPFGSPGRKAFYESRGVKFESNGLLEDPIVTKIAQKHNKTNGQILLRFLAQQGINVIPKSVTPTRIQQNIQIFDFQLTPEEMKELEDLDQGPVGRSIDFLGFKGVQNHPEYPFQLVTKSN</sequence>
<reference evidence="2 3" key="1">
    <citation type="submission" date="2024-08" db="EMBL/GenBank/DDBJ databases">
        <authorList>
            <person name="Cucini C."/>
            <person name="Frati F."/>
        </authorList>
    </citation>
    <scope>NUCLEOTIDE SEQUENCE [LARGE SCALE GENOMIC DNA]</scope>
</reference>
<dbReference type="PRINTS" id="PR00069">
    <property type="entry name" value="ALDKETRDTASE"/>
</dbReference>
<dbReference type="PROSITE" id="PS00798">
    <property type="entry name" value="ALDOKETO_REDUCTASE_1"/>
    <property type="match status" value="1"/>
</dbReference>
<evidence type="ECO:0000259" key="1">
    <source>
        <dbReference type="Pfam" id="PF00248"/>
    </source>
</evidence>
<protein>
    <recommendedName>
        <fullName evidence="1">NADP-dependent oxidoreductase domain-containing protein</fullName>
    </recommendedName>
</protein>
<dbReference type="PROSITE" id="PS00062">
    <property type="entry name" value="ALDOKETO_REDUCTASE_2"/>
    <property type="match status" value="1"/>
</dbReference>
<dbReference type="EMBL" id="CAXLJM020000005">
    <property type="protein sequence ID" value="CAL8071308.1"/>
    <property type="molecule type" value="Genomic_DNA"/>
</dbReference>